<accession>N4WW95</accession>
<dbReference type="EMBL" id="APML01000019">
    <property type="protein sequence ID" value="ENH97356.1"/>
    <property type="molecule type" value="Genomic_DNA"/>
</dbReference>
<feature type="domain" description="PilZ" evidence="1">
    <location>
        <begin position="98"/>
        <end position="207"/>
    </location>
</feature>
<protein>
    <recommendedName>
        <fullName evidence="5">Type IV pilus assembly PilZ</fullName>
    </recommendedName>
</protein>
<comment type="caution">
    <text evidence="3">The sequence shown here is derived from an EMBL/GenBank/DDBJ whole genome shotgun (WGS) entry which is preliminary data.</text>
</comment>
<dbReference type="Gene3D" id="2.40.10.220">
    <property type="entry name" value="predicted glycosyltransferase like domains"/>
    <property type="match status" value="1"/>
</dbReference>
<keyword evidence="4" id="KW-1185">Reference proteome</keyword>
<gene>
    <name evidence="3" type="ORF">J416_05058</name>
</gene>
<dbReference type="PATRIC" id="fig|1308866.3.peg.1022"/>
<sequence length="218" mass="25379">MIKIGTILHLDTMVNDQWQETYRCKVVETKDGNIYVDYPVNEKTNKTEDFQVGQVFRVHFIGQDTSVYSFNTRVTEKTKMTIPTLALDFSFQELKKIQRREFVRVPAMLDVSIRSVDQSFSAFTSVTHDISGGGLSVLIDHGINLQHDTQLDIMLVLPLKAQIEYIQMTGKVVRQQNRDREQSDLLSVKFHQINQAEQQLLIKYCYQYQLRERQKGLN</sequence>
<evidence type="ECO:0000313" key="3">
    <source>
        <dbReference type="EMBL" id="ENH97356.1"/>
    </source>
</evidence>
<dbReference type="Pfam" id="PF12945">
    <property type="entry name" value="PilZNR"/>
    <property type="match status" value="1"/>
</dbReference>
<dbReference type="eggNOG" id="COG5581">
    <property type="taxonomic scope" value="Bacteria"/>
</dbReference>
<dbReference type="InterPro" id="IPR009875">
    <property type="entry name" value="PilZ_domain"/>
</dbReference>
<dbReference type="SUPFAM" id="SSF141371">
    <property type="entry name" value="PilZ domain-like"/>
    <property type="match status" value="1"/>
</dbReference>
<dbReference type="AlphaFoldDB" id="N4WW95"/>
<evidence type="ECO:0000259" key="2">
    <source>
        <dbReference type="Pfam" id="PF12945"/>
    </source>
</evidence>
<reference evidence="3 4" key="1">
    <citation type="submission" date="2013-03" db="EMBL/GenBank/DDBJ databases">
        <title>Draft genome sequence of Gracibacillus halophilus YIM-C55.5, a moderately halophilic and thermophilic organism from the Xiaochaidamu salt lake.</title>
        <authorList>
            <person name="Sugumar T."/>
            <person name="Polireddy D.R."/>
            <person name="Antony A."/>
            <person name="Madhava Y.R."/>
            <person name="Sivakumar N."/>
        </authorList>
    </citation>
    <scope>NUCLEOTIDE SEQUENCE [LARGE SCALE GENOMIC DNA]</scope>
    <source>
        <strain evidence="3 4">YIM-C55.5</strain>
    </source>
</reference>
<dbReference type="GO" id="GO:0035438">
    <property type="term" value="F:cyclic-di-GMP binding"/>
    <property type="evidence" value="ECO:0007669"/>
    <property type="project" value="InterPro"/>
</dbReference>
<name>N4WW95_9BACI</name>
<dbReference type="Proteomes" id="UP000012283">
    <property type="component" value="Unassembled WGS sequence"/>
</dbReference>
<evidence type="ECO:0008006" key="5">
    <source>
        <dbReference type="Google" id="ProtNLM"/>
    </source>
</evidence>
<dbReference type="InterPro" id="IPR009926">
    <property type="entry name" value="T3SS_YcgR_PilZN"/>
</dbReference>
<evidence type="ECO:0000313" key="4">
    <source>
        <dbReference type="Proteomes" id="UP000012283"/>
    </source>
</evidence>
<feature type="domain" description="Type III secretion system flagellar brake protein YcgR PilZN" evidence="2">
    <location>
        <begin position="3"/>
        <end position="88"/>
    </location>
</feature>
<dbReference type="Pfam" id="PF07238">
    <property type="entry name" value="PilZ"/>
    <property type="match status" value="1"/>
</dbReference>
<proteinExistence type="predicted"/>
<evidence type="ECO:0000259" key="1">
    <source>
        <dbReference type="Pfam" id="PF07238"/>
    </source>
</evidence>
<dbReference type="STRING" id="1308866.J416_05058"/>
<dbReference type="RefSeq" id="WP_003466199.1">
    <property type="nucleotide sequence ID" value="NZ_APML01000019.1"/>
</dbReference>
<organism evidence="3 4">
    <name type="scientific">Gracilibacillus halophilus YIM-C55.5</name>
    <dbReference type="NCBI Taxonomy" id="1308866"/>
    <lineage>
        <taxon>Bacteria</taxon>
        <taxon>Bacillati</taxon>
        <taxon>Bacillota</taxon>
        <taxon>Bacilli</taxon>
        <taxon>Bacillales</taxon>
        <taxon>Bacillaceae</taxon>
        <taxon>Gracilibacillus</taxon>
    </lineage>
</organism>
<dbReference type="OrthoDB" id="1951449at2"/>